<dbReference type="EMBL" id="LAZR01033232">
    <property type="protein sequence ID" value="KKL48680.1"/>
    <property type="molecule type" value="Genomic_DNA"/>
</dbReference>
<proteinExistence type="predicted"/>
<protein>
    <submittedName>
        <fullName evidence="1">Uncharacterized protein</fullName>
    </submittedName>
</protein>
<evidence type="ECO:0000313" key="1">
    <source>
        <dbReference type="EMBL" id="KKL48680.1"/>
    </source>
</evidence>
<gene>
    <name evidence="1" type="ORF">LCGC14_2323060</name>
</gene>
<name>A0A0F9EUL9_9ZZZZ</name>
<dbReference type="AlphaFoldDB" id="A0A0F9EUL9"/>
<comment type="caution">
    <text evidence="1">The sequence shown here is derived from an EMBL/GenBank/DDBJ whole genome shotgun (WGS) entry which is preliminary data.</text>
</comment>
<feature type="non-terminal residue" evidence="1">
    <location>
        <position position="99"/>
    </location>
</feature>
<reference evidence="1" key="1">
    <citation type="journal article" date="2015" name="Nature">
        <title>Complex archaea that bridge the gap between prokaryotes and eukaryotes.</title>
        <authorList>
            <person name="Spang A."/>
            <person name="Saw J.H."/>
            <person name="Jorgensen S.L."/>
            <person name="Zaremba-Niedzwiedzka K."/>
            <person name="Martijn J."/>
            <person name="Lind A.E."/>
            <person name="van Eijk R."/>
            <person name="Schleper C."/>
            <person name="Guy L."/>
            <person name="Ettema T.J."/>
        </authorList>
    </citation>
    <scope>NUCLEOTIDE SEQUENCE</scope>
</reference>
<organism evidence="1">
    <name type="scientific">marine sediment metagenome</name>
    <dbReference type="NCBI Taxonomy" id="412755"/>
    <lineage>
        <taxon>unclassified sequences</taxon>
        <taxon>metagenomes</taxon>
        <taxon>ecological metagenomes</taxon>
    </lineage>
</organism>
<accession>A0A0F9EUL9</accession>
<sequence length="99" mass="10768">MALRSDLSAGAMRLPNDAGYKIACDCGDSNCDLTLDIRTEGNKPALFICGRVYPDMCYSSWFGKFVGQIAVGLRMMLGGHLKCSSNLEIVEINHIHAVV</sequence>